<sequence length="43" mass="4614">MDHLMPATTETYRSPSKECLYSSTNIAVNTSTSTTTTTQTAGN</sequence>
<reference evidence="1" key="2">
    <citation type="journal article" date="2015" name="Data Brief">
        <title>Shoot transcriptome of the giant reed, Arundo donax.</title>
        <authorList>
            <person name="Barrero R.A."/>
            <person name="Guerrero F.D."/>
            <person name="Moolhuijzen P."/>
            <person name="Goolsby J.A."/>
            <person name="Tidwell J."/>
            <person name="Bellgard S.E."/>
            <person name="Bellgard M.I."/>
        </authorList>
    </citation>
    <scope>NUCLEOTIDE SEQUENCE</scope>
    <source>
        <tissue evidence="1">Shoot tissue taken approximately 20 cm above the soil surface</tissue>
    </source>
</reference>
<protein>
    <submittedName>
        <fullName evidence="1">Uncharacterized protein</fullName>
    </submittedName>
</protein>
<name>A0A0A9BTN1_ARUDO</name>
<reference evidence="1" key="1">
    <citation type="submission" date="2014-09" db="EMBL/GenBank/DDBJ databases">
        <authorList>
            <person name="Magalhaes I.L.F."/>
            <person name="Oliveira U."/>
            <person name="Santos F.R."/>
            <person name="Vidigal T.H.D.A."/>
            <person name="Brescovit A.D."/>
            <person name="Santos A.J."/>
        </authorList>
    </citation>
    <scope>NUCLEOTIDE SEQUENCE</scope>
    <source>
        <tissue evidence="1">Shoot tissue taken approximately 20 cm above the soil surface</tissue>
    </source>
</reference>
<proteinExistence type="predicted"/>
<evidence type="ECO:0000313" key="1">
    <source>
        <dbReference type="EMBL" id="JAD64535.1"/>
    </source>
</evidence>
<dbReference type="EMBL" id="GBRH01233360">
    <property type="protein sequence ID" value="JAD64535.1"/>
    <property type="molecule type" value="Transcribed_RNA"/>
</dbReference>
<accession>A0A0A9BTN1</accession>
<organism evidence="1">
    <name type="scientific">Arundo donax</name>
    <name type="common">Giant reed</name>
    <name type="synonym">Donax arundinaceus</name>
    <dbReference type="NCBI Taxonomy" id="35708"/>
    <lineage>
        <taxon>Eukaryota</taxon>
        <taxon>Viridiplantae</taxon>
        <taxon>Streptophyta</taxon>
        <taxon>Embryophyta</taxon>
        <taxon>Tracheophyta</taxon>
        <taxon>Spermatophyta</taxon>
        <taxon>Magnoliopsida</taxon>
        <taxon>Liliopsida</taxon>
        <taxon>Poales</taxon>
        <taxon>Poaceae</taxon>
        <taxon>PACMAD clade</taxon>
        <taxon>Arundinoideae</taxon>
        <taxon>Arundineae</taxon>
        <taxon>Arundo</taxon>
    </lineage>
</organism>
<dbReference type="AlphaFoldDB" id="A0A0A9BTN1"/>